<sequence>MSEPQDKIKRFDSQQVRAEPRFFADVAQILQTGRSKAYRAVNTAMIQTYWQLGQRIVEEEQQGEARAVYGQDLMSKLSRYLGEHFGQGFSVANLKNFRQFYLTFPSFDEFATHCVANIAWSHVRLIMRLDSTAERHYYLQEASSQNWSSRLLERHIKSGYYRRVLAHQSPLNNLLQPSASPFIKDPYVLEFLGLPENLSGKENRLEQSLINHLQQFLLELGKGFSFVAQQMRISTETSHFYVDLVFYNYLLKCFVVIDLKTEKLTHQDIGQMDMYVRMFDDLKRGEGDNPTLGIILCADKDETLVHYSVLSESQQLFASKYQTLLPTEEELATMLEKETVKRMGNAEDNATGGEA</sequence>
<feature type="domain" description="YhcG N-terminal" evidence="2">
    <location>
        <begin position="25"/>
        <end position="163"/>
    </location>
</feature>
<evidence type="ECO:0000259" key="2">
    <source>
        <dbReference type="Pfam" id="PF17761"/>
    </source>
</evidence>
<dbReference type="RefSeq" id="WP_083633930.1">
    <property type="nucleotide sequence ID" value="NZ_MSYM01000013.1"/>
</dbReference>
<accession>A0A1Q8YEY4</accession>
<gene>
    <name evidence="3" type="ORF">BLL52_2829</name>
</gene>
<dbReference type="InterPro" id="IPR041527">
    <property type="entry name" value="YhcG_N"/>
</dbReference>
<comment type="caution">
    <text evidence="3">The sequence shown here is derived from an EMBL/GenBank/DDBJ whole genome shotgun (WGS) entry which is preliminary data.</text>
</comment>
<dbReference type="Proteomes" id="UP000185911">
    <property type="component" value="Unassembled WGS sequence"/>
</dbReference>
<dbReference type="AlphaFoldDB" id="A0A1Q8YEY4"/>
<dbReference type="Pfam" id="PF17761">
    <property type="entry name" value="DUF1016_N"/>
    <property type="match status" value="1"/>
</dbReference>
<dbReference type="Pfam" id="PF06250">
    <property type="entry name" value="YhcG_C"/>
    <property type="match status" value="1"/>
</dbReference>
<name>A0A1Q8YEY4_9BURK</name>
<dbReference type="GO" id="GO:0003676">
    <property type="term" value="F:nucleic acid binding"/>
    <property type="evidence" value="ECO:0007669"/>
    <property type="project" value="InterPro"/>
</dbReference>
<dbReference type="EMBL" id="MSYM01000013">
    <property type="protein sequence ID" value="OLP06593.1"/>
    <property type="molecule type" value="Genomic_DNA"/>
</dbReference>
<evidence type="ECO:0000259" key="1">
    <source>
        <dbReference type="Pfam" id="PF06250"/>
    </source>
</evidence>
<evidence type="ECO:0008006" key="5">
    <source>
        <dbReference type="Google" id="ProtNLM"/>
    </source>
</evidence>
<feature type="domain" description="YhcG PDDEXK nuclease" evidence="1">
    <location>
        <begin position="182"/>
        <end position="333"/>
    </location>
</feature>
<organism evidence="3 4">
    <name type="scientific">Rhodoferax antarcticus ANT.BR</name>
    <dbReference type="NCBI Taxonomy" id="1111071"/>
    <lineage>
        <taxon>Bacteria</taxon>
        <taxon>Pseudomonadati</taxon>
        <taxon>Pseudomonadota</taxon>
        <taxon>Betaproteobacteria</taxon>
        <taxon>Burkholderiales</taxon>
        <taxon>Comamonadaceae</taxon>
        <taxon>Rhodoferax</taxon>
    </lineage>
</organism>
<proteinExistence type="predicted"/>
<evidence type="ECO:0000313" key="4">
    <source>
        <dbReference type="Proteomes" id="UP000185911"/>
    </source>
</evidence>
<protein>
    <recommendedName>
        <fullName evidence="5">DUF1016 domain-containing protein</fullName>
    </recommendedName>
</protein>
<dbReference type="PANTHER" id="PTHR30547">
    <property type="entry name" value="UNCHARACTERIZED PROTEIN YHCG-RELATED"/>
    <property type="match status" value="1"/>
</dbReference>
<reference evidence="3 4" key="1">
    <citation type="submission" date="2017-01" db="EMBL/GenBank/DDBJ databases">
        <title>Genome sequence of Rhodoferax antarcticus ANT.BR, a psychrophilic purple nonsulfur bacterium from an Antarctic microbial mat.</title>
        <authorList>
            <person name="Baker J."/>
            <person name="Riester C."/>
            <person name="Skinner B."/>
            <person name="Newell A."/>
            <person name="Swingley W."/>
            <person name="Madigan M."/>
            <person name="Jung D."/>
            <person name="Asao M."/>
            <person name="Chen M."/>
            <person name="Loughlin P."/>
            <person name="Pan H."/>
            <person name="Lin S."/>
            <person name="Li N."/>
            <person name="Shaw J."/>
            <person name="Prado M."/>
            <person name="Sherman C."/>
            <person name="Li X."/>
            <person name="Tang J."/>
            <person name="Blankenship R."/>
            <person name="Zhao T."/>
            <person name="Touchman J."/>
            <person name="Sattley M."/>
        </authorList>
    </citation>
    <scope>NUCLEOTIDE SEQUENCE [LARGE SCALE GENOMIC DNA]</scope>
    <source>
        <strain evidence="3 4">ANT.BR</strain>
    </source>
</reference>
<evidence type="ECO:0000313" key="3">
    <source>
        <dbReference type="EMBL" id="OLP06593.1"/>
    </source>
</evidence>
<dbReference type="PANTHER" id="PTHR30547:SF5">
    <property type="entry name" value="NUCLEASE YHCG-RELATED"/>
    <property type="match status" value="1"/>
</dbReference>
<dbReference type="InterPro" id="IPR053148">
    <property type="entry name" value="PD-DEXK-like_domain"/>
</dbReference>
<dbReference type="STRING" id="81479.RA876_08205"/>
<dbReference type="InterPro" id="IPR011856">
    <property type="entry name" value="tRNA_endonuc-like_dom_sf"/>
</dbReference>
<dbReference type="Gene3D" id="3.40.1350.10">
    <property type="match status" value="1"/>
</dbReference>
<dbReference type="InterPro" id="IPR009362">
    <property type="entry name" value="YhcG_C"/>
</dbReference>
<keyword evidence="4" id="KW-1185">Reference proteome</keyword>